<organism evidence="1 2">
    <name type="scientific">Clostridium aminobutyricum</name>
    <dbReference type="NCBI Taxonomy" id="33953"/>
    <lineage>
        <taxon>Bacteria</taxon>
        <taxon>Bacillati</taxon>
        <taxon>Bacillota</taxon>
        <taxon>Clostridia</taxon>
        <taxon>Eubacteriales</taxon>
        <taxon>Clostridiaceae</taxon>
        <taxon>Clostridium</taxon>
    </lineage>
</organism>
<sequence>MSDKEKCGCGCGCEGHDDADFLTLEFDDGVEVECEIMGVFEFEGKEYIALIPDDETDDVYIYGYKEIGEEEFELVDIDDDAEFEKVVAEFDKITAEQA</sequence>
<name>A0A939D9A7_CLOAM</name>
<dbReference type="RefSeq" id="WP_206582615.1">
    <property type="nucleotide sequence ID" value="NZ_JAFJZZ010000004.1"/>
</dbReference>
<accession>A0A939D9A7</accession>
<evidence type="ECO:0000313" key="2">
    <source>
        <dbReference type="Proteomes" id="UP000664545"/>
    </source>
</evidence>
<gene>
    <name evidence="1" type="ORF">JYB65_10430</name>
</gene>
<comment type="caution">
    <text evidence="1">The sequence shown here is derived from an EMBL/GenBank/DDBJ whole genome shotgun (WGS) entry which is preliminary data.</text>
</comment>
<keyword evidence="2" id="KW-1185">Reference proteome</keyword>
<dbReference type="Proteomes" id="UP000664545">
    <property type="component" value="Unassembled WGS sequence"/>
</dbReference>
<evidence type="ECO:0000313" key="1">
    <source>
        <dbReference type="EMBL" id="MBN7773779.1"/>
    </source>
</evidence>
<proteinExistence type="predicted"/>
<protein>
    <submittedName>
        <fullName evidence="1">DUF1292 domain-containing protein</fullName>
    </submittedName>
</protein>
<dbReference type="InterPro" id="IPR009711">
    <property type="entry name" value="UPF0473"/>
</dbReference>
<reference evidence="1" key="1">
    <citation type="submission" date="2021-02" db="EMBL/GenBank/DDBJ databases">
        <title>Abyssanaerobacter marinus gen.nov., sp., nov, anaerobic bacterium isolated from the Onnuri vent field of Indian Ocean and suggestion of Mogibacteriaceae fam. nov., and proposal of reclassification of ambiguous this family's genus member.</title>
        <authorList>
            <person name="Kim Y.J."/>
            <person name="Yang J.-A."/>
        </authorList>
    </citation>
    <scope>NUCLEOTIDE SEQUENCE</scope>
    <source>
        <strain evidence="1">DSM 2634</strain>
    </source>
</reference>
<dbReference type="AlphaFoldDB" id="A0A939D9A7"/>
<dbReference type="Pfam" id="PF06949">
    <property type="entry name" value="DUF1292"/>
    <property type="match status" value="1"/>
</dbReference>
<dbReference type="EMBL" id="JAFJZZ010000004">
    <property type="protein sequence ID" value="MBN7773779.1"/>
    <property type="molecule type" value="Genomic_DNA"/>
</dbReference>